<keyword evidence="5" id="KW-0378">Hydrolase</keyword>
<dbReference type="PANTHER" id="PTHR11705:SF119">
    <property type="entry name" value="OS02G0119300 PROTEIN"/>
    <property type="match status" value="1"/>
</dbReference>
<dbReference type="GO" id="GO:0005615">
    <property type="term" value="C:extracellular space"/>
    <property type="evidence" value="ECO:0007669"/>
    <property type="project" value="TreeGrafter"/>
</dbReference>
<dbReference type="AlphaFoldDB" id="A0A2T5IWF1"/>
<organism evidence="5 6">
    <name type="scientific">Agitococcus lubricus</name>
    <dbReference type="NCBI Taxonomy" id="1077255"/>
    <lineage>
        <taxon>Bacteria</taxon>
        <taxon>Pseudomonadati</taxon>
        <taxon>Pseudomonadota</taxon>
        <taxon>Gammaproteobacteria</taxon>
        <taxon>Moraxellales</taxon>
        <taxon>Moraxellaceae</taxon>
        <taxon>Agitococcus</taxon>
    </lineage>
</organism>
<dbReference type="OrthoDB" id="9811296at2"/>
<dbReference type="GO" id="GO:0004181">
    <property type="term" value="F:metallocarboxypeptidase activity"/>
    <property type="evidence" value="ECO:0007669"/>
    <property type="project" value="InterPro"/>
</dbReference>
<dbReference type="Gene3D" id="3.40.630.10">
    <property type="entry name" value="Zn peptidases"/>
    <property type="match status" value="1"/>
</dbReference>
<dbReference type="RefSeq" id="WP_107866508.1">
    <property type="nucleotide sequence ID" value="NZ_QAON01000014.1"/>
</dbReference>
<evidence type="ECO:0000256" key="3">
    <source>
        <dbReference type="PROSITE-ProRule" id="PRU01379"/>
    </source>
</evidence>
<gene>
    <name evidence="5" type="ORF">C8N29_11466</name>
</gene>
<protein>
    <submittedName>
        <fullName evidence="5">Zinc carboxypeptidase</fullName>
    </submittedName>
</protein>
<keyword evidence="5" id="KW-0121">Carboxypeptidase</keyword>
<evidence type="ECO:0000313" key="5">
    <source>
        <dbReference type="EMBL" id="PTQ88206.1"/>
    </source>
</evidence>
<dbReference type="EMBL" id="QAON01000014">
    <property type="protein sequence ID" value="PTQ88206.1"/>
    <property type="molecule type" value="Genomic_DNA"/>
</dbReference>
<dbReference type="Pfam" id="PF00246">
    <property type="entry name" value="Peptidase_M14"/>
    <property type="match status" value="1"/>
</dbReference>
<comment type="cofactor">
    <cofactor evidence="1">
        <name>Zn(2+)</name>
        <dbReference type="ChEBI" id="CHEBI:29105"/>
    </cofactor>
</comment>
<evidence type="ECO:0000256" key="1">
    <source>
        <dbReference type="ARBA" id="ARBA00001947"/>
    </source>
</evidence>
<dbReference type="GO" id="GO:0006508">
    <property type="term" value="P:proteolysis"/>
    <property type="evidence" value="ECO:0007669"/>
    <property type="project" value="InterPro"/>
</dbReference>
<comment type="caution">
    <text evidence="3">Lacks conserved residue(s) required for the propagation of feature annotation.</text>
</comment>
<accession>A0A2T5IWF1</accession>
<name>A0A2T5IWF1_9GAMM</name>
<feature type="domain" description="Peptidase M14" evidence="4">
    <location>
        <begin position="1"/>
        <end position="339"/>
    </location>
</feature>
<dbReference type="InterPro" id="IPR000834">
    <property type="entry name" value="Peptidase_M14"/>
</dbReference>
<comment type="similarity">
    <text evidence="2 3">Belongs to the peptidase M14 family.</text>
</comment>
<keyword evidence="6" id="KW-1185">Reference proteome</keyword>
<dbReference type="GO" id="GO:0008270">
    <property type="term" value="F:zinc ion binding"/>
    <property type="evidence" value="ECO:0007669"/>
    <property type="project" value="InterPro"/>
</dbReference>
<evidence type="ECO:0000313" key="6">
    <source>
        <dbReference type="Proteomes" id="UP000244223"/>
    </source>
</evidence>
<dbReference type="Proteomes" id="UP000244223">
    <property type="component" value="Unassembled WGS sequence"/>
</dbReference>
<proteinExistence type="inferred from homology"/>
<evidence type="ECO:0000259" key="4">
    <source>
        <dbReference type="PROSITE" id="PS52035"/>
    </source>
</evidence>
<dbReference type="PANTHER" id="PTHR11705">
    <property type="entry name" value="PROTEASE FAMILY M14 CARBOXYPEPTIDASE A,B"/>
    <property type="match status" value="1"/>
</dbReference>
<sequence>MSNALPELSQLEQLISRYPNWVRASPLAHISVARQSLAIWRLELGNPAPHLPVLGLFAGVHGMEKIGSQVLLAWLESLLIRCQWDDSLLQLLDNVRLVCIPLLNVGGLYLQQRANPNGVDLMRNAPVNAQGFTAWPLGGQRLSKHLPWYRGNPSQLEIESQLLINTVQQQLLPHPFALAMDCHSGFGLRDRIWFPYAAHKRPPYHLAEAVALREIFNKTYPNHDFYLMEPQSLNYTTHGDLWDYLYDQQRSQYPAHVFLPFTLEMGSWLWVKKNPRQLFSWFGHFNPILPHRLTRVLRRHLTLFDFLLRATASYQRWLPDSTQREPYQQAGLMRWYQSN</sequence>
<keyword evidence="5" id="KW-0645">Protease</keyword>
<comment type="caution">
    <text evidence="5">The sequence shown here is derived from an EMBL/GenBank/DDBJ whole genome shotgun (WGS) entry which is preliminary data.</text>
</comment>
<reference evidence="5 6" key="1">
    <citation type="submission" date="2018-04" db="EMBL/GenBank/DDBJ databases">
        <title>Genomic Encyclopedia of Archaeal and Bacterial Type Strains, Phase II (KMG-II): from individual species to whole genera.</title>
        <authorList>
            <person name="Goeker M."/>
        </authorList>
    </citation>
    <scope>NUCLEOTIDE SEQUENCE [LARGE SCALE GENOMIC DNA]</scope>
    <source>
        <strain evidence="5 6">DSM 5822</strain>
    </source>
</reference>
<evidence type="ECO:0000256" key="2">
    <source>
        <dbReference type="ARBA" id="ARBA00005988"/>
    </source>
</evidence>
<dbReference type="PROSITE" id="PS52035">
    <property type="entry name" value="PEPTIDASE_M14"/>
    <property type="match status" value="1"/>
</dbReference>
<dbReference type="SUPFAM" id="SSF53187">
    <property type="entry name" value="Zn-dependent exopeptidases"/>
    <property type="match status" value="1"/>
</dbReference>